<sequence length="296" mass="33659">MKENNIHLMYFKYLYKKGLISKLTYEKAKRDLNDNRNKLVTIKSTFNENYVSVNGEDDRLIANKEDSQLSDRFILQDVDNGSVLIQTQEGYYIKIDSKNDFLFASVSEKENATIFTLMPINDKEVALKSDGGYYVKVENNGYLVATDLIQNERTSFKIKEVTKIEYTDIVMISVSEERFVTAIDGGGSYLSATEFNQTDNEEFNILQFLDGNAIIQSSKGYYVRVGEGGVLIADTKKMEEASLFRGENIGDLSRVLKTIDGNIVRVRDTDKYLIADSKEITESSKFNIYKSVRPGN</sequence>
<dbReference type="CDD" id="cd00257">
    <property type="entry name" value="beta-trefoil_FSCN-like"/>
    <property type="match status" value="2"/>
</dbReference>
<dbReference type="PATRIC" id="fig|1629550.3.peg.1767"/>
<dbReference type="InterPro" id="IPR008999">
    <property type="entry name" value="Actin-crosslinking"/>
</dbReference>
<evidence type="ECO:0000313" key="2">
    <source>
        <dbReference type="Proteomes" id="UP000034407"/>
    </source>
</evidence>
<evidence type="ECO:0000313" key="1">
    <source>
        <dbReference type="EMBL" id="KKY00917.1"/>
    </source>
</evidence>
<keyword evidence="2" id="KW-1185">Reference proteome</keyword>
<proteinExistence type="predicted"/>
<dbReference type="SUPFAM" id="SSF50405">
    <property type="entry name" value="Actin-crosslinking proteins"/>
    <property type="match status" value="2"/>
</dbReference>
<dbReference type="RefSeq" id="WP_046823409.1">
    <property type="nucleotide sequence ID" value="NZ_JBCLWQ010000002.1"/>
</dbReference>
<dbReference type="Proteomes" id="UP000034407">
    <property type="component" value="Unassembled WGS sequence"/>
</dbReference>
<organism evidence="1 2">
    <name type="scientific">Paraclostridium benzoelyticum</name>
    <dbReference type="NCBI Taxonomy" id="1629550"/>
    <lineage>
        <taxon>Bacteria</taxon>
        <taxon>Bacillati</taxon>
        <taxon>Bacillota</taxon>
        <taxon>Clostridia</taxon>
        <taxon>Peptostreptococcales</taxon>
        <taxon>Peptostreptococcaceae</taxon>
        <taxon>Paraclostridium</taxon>
    </lineage>
</organism>
<name>A0A0M3DHQ2_9FIRM</name>
<dbReference type="AlphaFoldDB" id="A0A0M3DHQ2"/>
<gene>
    <name evidence="1" type="ORF">VN21_11535</name>
</gene>
<accession>A0A0M3DHQ2</accession>
<evidence type="ECO:0008006" key="3">
    <source>
        <dbReference type="Google" id="ProtNLM"/>
    </source>
</evidence>
<dbReference type="EMBL" id="LBBT01000236">
    <property type="protein sequence ID" value="KKY00917.1"/>
    <property type="molecule type" value="Genomic_DNA"/>
</dbReference>
<dbReference type="OrthoDB" id="2087498at2"/>
<comment type="caution">
    <text evidence="1">The sequence shown here is derived from an EMBL/GenBank/DDBJ whole genome shotgun (WGS) entry which is preliminary data.</text>
</comment>
<reference evidence="1 2" key="1">
    <citation type="submission" date="2015-04" db="EMBL/GenBank/DDBJ databases">
        <title>Microcin producing Clostridium sp. JC272T.</title>
        <authorList>
            <person name="Jyothsna T."/>
            <person name="Sasikala C."/>
            <person name="Ramana C."/>
        </authorList>
    </citation>
    <scope>NUCLEOTIDE SEQUENCE [LARGE SCALE GENOMIC DNA]</scope>
    <source>
        <strain evidence="1 2">JC272</strain>
    </source>
</reference>
<protein>
    <recommendedName>
        <fullName evidence="3">Fascin domain-containing protein</fullName>
    </recommendedName>
</protein>
<dbReference type="Gene3D" id="2.80.10.50">
    <property type="match status" value="2"/>
</dbReference>